<dbReference type="PANTHER" id="PTHR42704">
    <property type="entry name" value="RIBULOSE BISPHOSPHATE CARBOXYLASE"/>
    <property type="match status" value="1"/>
</dbReference>
<dbReference type="CDD" id="cd08207">
    <property type="entry name" value="RLP_NonPhot"/>
    <property type="match status" value="1"/>
</dbReference>
<dbReference type="SUPFAM" id="SSF54966">
    <property type="entry name" value="RuBisCO, large subunit, small (N-terminal) domain"/>
    <property type="match status" value="1"/>
</dbReference>
<dbReference type="GO" id="GO:0015977">
    <property type="term" value="P:carbon fixation"/>
    <property type="evidence" value="ECO:0007669"/>
    <property type="project" value="InterPro"/>
</dbReference>
<feature type="domain" description="Ribulose bisphosphate carboxylase large subunit ferrodoxin-like N-terminal" evidence="6">
    <location>
        <begin position="30"/>
        <end position="139"/>
    </location>
</feature>
<evidence type="ECO:0000259" key="5">
    <source>
        <dbReference type="Pfam" id="PF00016"/>
    </source>
</evidence>
<dbReference type="Proteomes" id="UP000469011">
    <property type="component" value="Unassembled WGS sequence"/>
</dbReference>
<evidence type="ECO:0000256" key="1">
    <source>
        <dbReference type="ARBA" id="ARBA00001946"/>
    </source>
</evidence>
<evidence type="ECO:0000256" key="2">
    <source>
        <dbReference type="ARBA" id="ARBA00022723"/>
    </source>
</evidence>
<protein>
    <submittedName>
        <fullName evidence="7">Ribulose 1,5-bisphosphate carboxylase</fullName>
    </submittedName>
</protein>
<dbReference type="InterPro" id="IPR017443">
    <property type="entry name" value="RuBisCO_lsu_fd_N"/>
</dbReference>
<dbReference type="AlphaFoldDB" id="A0A6N9SX69"/>
<dbReference type="PANTHER" id="PTHR42704:SF17">
    <property type="entry name" value="RIBULOSE BISPHOSPHATE CARBOXYLASE LARGE CHAIN"/>
    <property type="match status" value="1"/>
</dbReference>
<dbReference type="RefSeq" id="WP_163461278.1">
    <property type="nucleotide sequence ID" value="NZ_JAAAMG010000002.1"/>
</dbReference>
<proteinExistence type="inferred from homology"/>
<gene>
    <name evidence="7" type="ORF">GTK09_04465</name>
</gene>
<dbReference type="EMBL" id="JAAAMG010000002">
    <property type="protein sequence ID" value="NDW03673.1"/>
    <property type="molecule type" value="Genomic_DNA"/>
</dbReference>
<comment type="cofactor">
    <cofactor evidence="1">
        <name>Mg(2+)</name>
        <dbReference type="ChEBI" id="CHEBI:18420"/>
    </cofactor>
</comment>
<comment type="similarity">
    <text evidence="4">Belongs to the RuBisCO large chain family.</text>
</comment>
<name>A0A6N9SX69_9HYPH</name>
<dbReference type="SFLD" id="SFLDS00014">
    <property type="entry name" value="RuBisCO"/>
    <property type="match status" value="1"/>
</dbReference>
<evidence type="ECO:0000313" key="7">
    <source>
        <dbReference type="EMBL" id="NDW03673.1"/>
    </source>
</evidence>
<keyword evidence="3" id="KW-0460">Magnesium</keyword>
<dbReference type="Pfam" id="PF00016">
    <property type="entry name" value="RuBisCO_large"/>
    <property type="match status" value="1"/>
</dbReference>
<organism evidence="7 8">
    <name type="scientific">Jiella pacifica</name>
    <dbReference type="NCBI Taxonomy" id="2696469"/>
    <lineage>
        <taxon>Bacteria</taxon>
        <taxon>Pseudomonadati</taxon>
        <taxon>Pseudomonadota</taxon>
        <taxon>Alphaproteobacteria</taxon>
        <taxon>Hyphomicrobiales</taxon>
        <taxon>Aurantimonadaceae</taxon>
        <taxon>Jiella</taxon>
    </lineage>
</organism>
<dbReference type="GO" id="GO:0000287">
    <property type="term" value="F:magnesium ion binding"/>
    <property type="evidence" value="ECO:0007669"/>
    <property type="project" value="InterPro"/>
</dbReference>
<evidence type="ECO:0000256" key="4">
    <source>
        <dbReference type="RuleBase" id="RU003834"/>
    </source>
</evidence>
<reference evidence="7 8" key="1">
    <citation type="submission" date="2020-01" db="EMBL/GenBank/DDBJ databases">
        <title>Jiella pacifica sp. nov.</title>
        <authorList>
            <person name="Xue Z."/>
            <person name="Zhu S."/>
            <person name="Chen J."/>
            <person name="Yang J."/>
        </authorList>
    </citation>
    <scope>NUCLEOTIDE SEQUENCE [LARGE SCALE GENOMIC DNA]</scope>
    <source>
        <strain evidence="7 8">40Bstr34</strain>
    </source>
</reference>
<dbReference type="InterPro" id="IPR036376">
    <property type="entry name" value="RuBisCO_lsu_C_sf"/>
</dbReference>
<evidence type="ECO:0000256" key="3">
    <source>
        <dbReference type="ARBA" id="ARBA00022842"/>
    </source>
</evidence>
<keyword evidence="8" id="KW-1185">Reference proteome</keyword>
<evidence type="ECO:0000259" key="6">
    <source>
        <dbReference type="Pfam" id="PF02788"/>
    </source>
</evidence>
<dbReference type="InterPro" id="IPR033966">
    <property type="entry name" value="RuBisCO"/>
</dbReference>
<dbReference type="Gene3D" id="3.20.20.110">
    <property type="entry name" value="Ribulose bisphosphate carboxylase, large subunit, C-terminal domain"/>
    <property type="match status" value="1"/>
</dbReference>
<keyword evidence="2" id="KW-0479">Metal-binding</keyword>
<feature type="domain" description="Ribulose bisphosphate carboxylase large subunit C-terminal" evidence="5">
    <location>
        <begin position="149"/>
        <end position="429"/>
    </location>
</feature>
<dbReference type="InterPro" id="IPR020878">
    <property type="entry name" value="RuBisCo_large_chain_AS"/>
</dbReference>
<dbReference type="PROSITE" id="PS00157">
    <property type="entry name" value="RUBISCO_LARGE"/>
    <property type="match status" value="1"/>
</dbReference>
<dbReference type="Gene3D" id="3.30.70.150">
    <property type="entry name" value="RuBisCO large subunit, N-terminal domain"/>
    <property type="match status" value="1"/>
</dbReference>
<dbReference type="Pfam" id="PF02788">
    <property type="entry name" value="RuBisCO_large_N"/>
    <property type="match status" value="1"/>
</dbReference>
<dbReference type="GO" id="GO:0016984">
    <property type="term" value="F:ribulose-bisphosphate carboxylase activity"/>
    <property type="evidence" value="ECO:0007669"/>
    <property type="project" value="InterPro"/>
</dbReference>
<dbReference type="SFLD" id="SFLDG00301">
    <property type="entry name" value="RuBisCO-like_proteins"/>
    <property type="match status" value="1"/>
</dbReference>
<evidence type="ECO:0000313" key="8">
    <source>
        <dbReference type="Proteomes" id="UP000469011"/>
    </source>
</evidence>
<dbReference type="SUPFAM" id="SSF51649">
    <property type="entry name" value="RuBisCo, C-terminal domain"/>
    <property type="match status" value="1"/>
</dbReference>
<comment type="caution">
    <text evidence="7">The sequence shown here is derived from an EMBL/GenBank/DDBJ whole genome shotgun (WGS) entry which is preliminary data.</text>
</comment>
<sequence>MPQTDVVPGPSHPTGDRIEADYLLETPGAVEKAAEVMAGEQSSGTFLPVPGETPELKARAAARVERIEVIDTIGEPSLPEAAEPAETGRFTRARVTLSWPLDNIGASLPNLLATIAGNLFELKQVSGLRLLDIRLPRAFAARYRGPQFGIDGTRRLAGVFDRPLIGTIVKPSIGLTAEGTAEIVDTLAAAGIDFVKDDELQSDGPGCPFEARARAVMAVIDRHAQRTGKKAMFAFNITGDLDEMRRRHDLVRDLGGTCVMASINSIGLVGMIELARHSQLPIHAHRNGWGYLSRHPALGWSYGAWQKIWRLAGCDHMHVNGLQNKFSEDDASVIEAARACLTPLSDDAPCLAMPVFSSGQTARQAPETFVRLGSSDLIHAAGGGIMAHPHGPAGGVASMREAWEAAMAGTPLDVHAKTHPALAAALQTFR</sequence>
<accession>A0A6N9SX69</accession>
<dbReference type="InterPro" id="IPR000685">
    <property type="entry name" value="RuBisCO_lsu_C"/>
</dbReference>
<dbReference type="InterPro" id="IPR036422">
    <property type="entry name" value="RuBisCO_lsu_N_sf"/>
</dbReference>